<evidence type="ECO:0008006" key="6">
    <source>
        <dbReference type="Google" id="ProtNLM"/>
    </source>
</evidence>
<dbReference type="PANTHER" id="PTHR21450">
    <property type="entry name" value="PROTEIN ALTERED PHOSPHATE STARVATION RESPONSE 1"/>
    <property type="match status" value="1"/>
</dbReference>
<dbReference type="Pfam" id="PF04782">
    <property type="entry name" value="DUF632"/>
    <property type="match status" value="1"/>
</dbReference>
<dbReference type="OrthoDB" id="658187at2759"/>
<dbReference type="Pfam" id="PF04783">
    <property type="entry name" value="DUF630"/>
    <property type="match status" value="1"/>
</dbReference>
<feature type="domain" description="DUF630" evidence="3">
    <location>
        <begin position="1"/>
        <end position="57"/>
    </location>
</feature>
<evidence type="ECO:0000256" key="1">
    <source>
        <dbReference type="SAM" id="MobiDB-lite"/>
    </source>
</evidence>
<sequence>MGCGGSKLEEEAAVALCRQRSQLLSHVIRCRYGLADAHSSYVRSLASVSAALSEFLNGALPLSSPVLSLPARRKGDPLPPLTPSPPPASVCLPSAAVRGHSRSHSGSHIHFRPSDSDSDEDSPLHSDSVSPVHHLPADDAPPVGRSYVNLRYLRNGPAEPSVTFEQQPPSSEPIRFGTVDDPALAASPYYGYLYPLQSSDFYPSYPSYPSDANNGGGIFGSSSPPPNIPPPTMGAGENPTPREPPPPPSPKASTWDFLNPFESYDNYYAPYTSSRSSKDLREEEGIPDLEDEEEEVVKEAYGDPKFAASTSAAADGEHYSKAAIGLQEGDNGSVGEDSNRKSKSVEVGSSSELEVPVAEKSVVAEPAEWHNEEFVVWKNYQNDSEIVQEIKIQFDRASQSVVQASKILDVGKIQYQRKNSVYKVSARMICGFSLFSTSTGKDLSYEEDNSLSSTLQKLYNWEQKLLEEVMAEEEMRVQYERKHQCLRHLSERGAEAEKLEAVETTMRKISTKLRVAIQVVDTISSKICQLRDGELWLLVKELITGFKEMWAVMLECHQIQYQAISEAKNLDSIVSRGKLSDTHVEKVKHLELAMVEWIADFSAWVSAQKTYVDALNEWLKKGIAYEPEVTDDGEVPFSPGKLGAPPVFVICNYWSSSIEMVSERAVVEAAHDFVDNALNIWKDHKVLLQQRLLVNRNMDDKLIRSMENEEEELLKQRKRLMIISGRDLSTTEYVHRESTASSLQSSLRHMFEAVKDFSANTMKAYEVLHKQTEGTDLLGTS</sequence>
<accession>A0A8J5H911</accession>
<dbReference type="AlphaFoldDB" id="A0A8J5H911"/>
<dbReference type="EMBL" id="JACMSC010000004">
    <property type="protein sequence ID" value="KAG6523465.1"/>
    <property type="molecule type" value="Genomic_DNA"/>
</dbReference>
<feature type="region of interest" description="Disordered" evidence="1">
    <location>
        <begin position="158"/>
        <end position="178"/>
    </location>
</feature>
<dbReference type="InterPro" id="IPR006867">
    <property type="entry name" value="DUF632"/>
</dbReference>
<evidence type="ECO:0000259" key="3">
    <source>
        <dbReference type="Pfam" id="PF04783"/>
    </source>
</evidence>
<feature type="region of interest" description="Disordered" evidence="1">
    <location>
        <begin position="213"/>
        <end position="256"/>
    </location>
</feature>
<reference evidence="4 5" key="1">
    <citation type="submission" date="2020-08" db="EMBL/GenBank/DDBJ databases">
        <title>Plant Genome Project.</title>
        <authorList>
            <person name="Zhang R.-G."/>
        </authorList>
    </citation>
    <scope>NUCLEOTIDE SEQUENCE [LARGE SCALE GENOMIC DNA]</scope>
    <source>
        <tissue evidence="4">Rhizome</tissue>
    </source>
</reference>
<keyword evidence="5" id="KW-1185">Reference proteome</keyword>
<feature type="compositionally biased region" description="Pro residues" evidence="1">
    <location>
        <begin position="241"/>
        <end position="250"/>
    </location>
</feature>
<dbReference type="PANTHER" id="PTHR21450:SF61">
    <property type="entry name" value="OS09G0547300 PROTEIN"/>
    <property type="match status" value="1"/>
</dbReference>
<dbReference type="InterPro" id="IPR006868">
    <property type="entry name" value="DUF630"/>
</dbReference>
<feature type="region of interest" description="Disordered" evidence="1">
    <location>
        <begin position="325"/>
        <end position="350"/>
    </location>
</feature>
<feature type="domain" description="DUF632" evidence="2">
    <location>
        <begin position="385"/>
        <end position="675"/>
    </location>
</feature>
<evidence type="ECO:0000259" key="2">
    <source>
        <dbReference type="Pfam" id="PF04782"/>
    </source>
</evidence>
<comment type="caution">
    <text evidence="4">The sequence shown here is derived from an EMBL/GenBank/DDBJ whole genome shotgun (WGS) entry which is preliminary data.</text>
</comment>
<proteinExistence type="predicted"/>
<evidence type="ECO:0000313" key="5">
    <source>
        <dbReference type="Proteomes" id="UP000734854"/>
    </source>
</evidence>
<feature type="compositionally biased region" description="Basic residues" evidence="1">
    <location>
        <begin position="99"/>
        <end position="111"/>
    </location>
</feature>
<dbReference type="Proteomes" id="UP000734854">
    <property type="component" value="Unassembled WGS sequence"/>
</dbReference>
<feature type="compositionally biased region" description="Pro residues" evidence="1">
    <location>
        <begin position="223"/>
        <end position="232"/>
    </location>
</feature>
<protein>
    <recommendedName>
        <fullName evidence="6">BZIP transcription factor</fullName>
    </recommendedName>
</protein>
<evidence type="ECO:0000313" key="4">
    <source>
        <dbReference type="EMBL" id="KAG6523465.1"/>
    </source>
</evidence>
<gene>
    <name evidence="4" type="ORF">ZIOFF_013323</name>
</gene>
<feature type="region of interest" description="Disordered" evidence="1">
    <location>
        <begin position="272"/>
        <end position="293"/>
    </location>
</feature>
<organism evidence="4 5">
    <name type="scientific">Zingiber officinale</name>
    <name type="common">Ginger</name>
    <name type="synonym">Amomum zingiber</name>
    <dbReference type="NCBI Taxonomy" id="94328"/>
    <lineage>
        <taxon>Eukaryota</taxon>
        <taxon>Viridiplantae</taxon>
        <taxon>Streptophyta</taxon>
        <taxon>Embryophyta</taxon>
        <taxon>Tracheophyta</taxon>
        <taxon>Spermatophyta</taxon>
        <taxon>Magnoliopsida</taxon>
        <taxon>Liliopsida</taxon>
        <taxon>Zingiberales</taxon>
        <taxon>Zingiberaceae</taxon>
        <taxon>Zingiber</taxon>
    </lineage>
</organism>
<feature type="compositionally biased region" description="Pro residues" evidence="1">
    <location>
        <begin position="77"/>
        <end position="88"/>
    </location>
</feature>
<name>A0A8J5H911_ZINOF</name>
<feature type="region of interest" description="Disordered" evidence="1">
    <location>
        <begin position="74"/>
        <end position="143"/>
    </location>
</feature>